<dbReference type="Gene3D" id="2.30.30.40">
    <property type="entry name" value="SH3 Domains"/>
    <property type="match status" value="1"/>
</dbReference>
<feature type="compositionally biased region" description="Low complexity" evidence="1">
    <location>
        <begin position="22"/>
        <end position="39"/>
    </location>
</feature>
<evidence type="ECO:0000313" key="3">
    <source>
        <dbReference type="EMBL" id="MYD91417.1"/>
    </source>
</evidence>
<comment type="caution">
    <text evidence="3">The sequence shown here is derived from an EMBL/GenBank/DDBJ whole genome shotgun (WGS) entry which is preliminary data.</text>
</comment>
<dbReference type="InterPro" id="IPR003646">
    <property type="entry name" value="SH3-like_bac-type"/>
</dbReference>
<dbReference type="AlphaFoldDB" id="A0A6B1DWR4"/>
<evidence type="ECO:0000256" key="1">
    <source>
        <dbReference type="SAM" id="MobiDB-lite"/>
    </source>
</evidence>
<sequence>MGLAIAPALACGTISTRFPIESAAPPSSPTNTPLPTSTPIVIPTPAPSDAGGLGGSTGPEEQGIERTQRSQVPLVVGERARVIARDGVRLRSGASLEAAEVAQLPASSLVLVVDGPFVADGIYWWRVEVVGNSHSGFVAEGWQDAVYLEVAGHEQALVDRAPRAGDTVEVVIQNLRLRQGPNVSATLITTLALGTRMTVQQGPQAADGYQWYEVRTEVGNLTGWAVVAADNVITYKVVE</sequence>
<accession>A0A6B1DWR4</accession>
<feature type="region of interest" description="Disordered" evidence="1">
    <location>
        <begin position="21"/>
        <end position="70"/>
    </location>
</feature>
<feature type="domain" description="SH3b" evidence="2">
    <location>
        <begin position="174"/>
        <end position="225"/>
    </location>
</feature>
<organism evidence="3">
    <name type="scientific">Caldilineaceae bacterium SB0662_bin_9</name>
    <dbReference type="NCBI Taxonomy" id="2605258"/>
    <lineage>
        <taxon>Bacteria</taxon>
        <taxon>Bacillati</taxon>
        <taxon>Chloroflexota</taxon>
        <taxon>Caldilineae</taxon>
        <taxon>Caldilineales</taxon>
        <taxon>Caldilineaceae</taxon>
    </lineage>
</organism>
<evidence type="ECO:0000259" key="2">
    <source>
        <dbReference type="Pfam" id="PF08239"/>
    </source>
</evidence>
<dbReference type="Pfam" id="PF08239">
    <property type="entry name" value="SH3_3"/>
    <property type="match status" value="1"/>
</dbReference>
<name>A0A6B1DWR4_9CHLR</name>
<proteinExistence type="predicted"/>
<protein>
    <submittedName>
        <fullName evidence="3">SH3 domain-containing protein</fullName>
    </submittedName>
</protein>
<dbReference type="EMBL" id="VXPY01000095">
    <property type="protein sequence ID" value="MYD91417.1"/>
    <property type="molecule type" value="Genomic_DNA"/>
</dbReference>
<reference evidence="3" key="1">
    <citation type="submission" date="2019-09" db="EMBL/GenBank/DDBJ databases">
        <title>Characterisation of the sponge microbiome using genome-centric metagenomics.</title>
        <authorList>
            <person name="Engelberts J.P."/>
            <person name="Robbins S.J."/>
            <person name="De Goeij J.M."/>
            <person name="Aranda M."/>
            <person name="Bell S.C."/>
            <person name="Webster N.S."/>
        </authorList>
    </citation>
    <scope>NUCLEOTIDE SEQUENCE</scope>
    <source>
        <strain evidence="3">SB0662_bin_9</strain>
    </source>
</reference>
<gene>
    <name evidence="3" type="ORF">F4Y08_13950</name>
</gene>